<keyword evidence="4 5" id="KW-0378">Hydrolase</keyword>
<evidence type="ECO:0000259" key="6">
    <source>
        <dbReference type="SMART" id="SM00732"/>
    </source>
</evidence>
<dbReference type="GO" id="GO:0005829">
    <property type="term" value="C:cytosol"/>
    <property type="evidence" value="ECO:0007669"/>
    <property type="project" value="TreeGrafter"/>
</dbReference>
<dbReference type="InterPro" id="IPR006641">
    <property type="entry name" value="YqgF/RNaseH-like_dom"/>
</dbReference>
<sequence length="132" mass="14763">MKYLGIDYGTKRTGIAISDSSARLSVVKETISSSVQKAVIERIKNIVVEEKVDSIIVGMPLNLSGEKTEMSEMVARFIEKLRNHVTIPVQTTDERLTSQMAEKILRGINKKERDQVAAQIFLQNFLDGLSSH</sequence>
<dbReference type="InterPro" id="IPR037027">
    <property type="entry name" value="YqgF/RNaseH-like_dom_sf"/>
</dbReference>
<evidence type="ECO:0000256" key="4">
    <source>
        <dbReference type="ARBA" id="ARBA00022801"/>
    </source>
</evidence>
<accession>A0A1G2BF16</accession>
<dbReference type="AlphaFoldDB" id="A0A1G2BF16"/>
<dbReference type="Pfam" id="PF03652">
    <property type="entry name" value="RuvX"/>
    <property type="match status" value="1"/>
</dbReference>
<dbReference type="Gene3D" id="3.30.420.140">
    <property type="entry name" value="YqgF/RNase H-like domain"/>
    <property type="match status" value="1"/>
</dbReference>
<gene>
    <name evidence="7" type="ORF">A2319_04910</name>
</gene>
<organism evidence="7 8">
    <name type="scientific">Candidatus Kerfeldbacteria bacterium RIFOXYB2_FULL_38_14</name>
    <dbReference type="NCBI Taxonomy" id="1798547"/>
    <lineage>
        <taxon>Bacteria</taxon>
        <taxon>Candidatus Kerfeldiibacteriota</taxon>
    </lineage>
</organism>
<dbReference type="SMART" id="SM00732">
    <property type="entry name" value="YqgFc"/>
    <property type="match status" value="1"/>
</dbReference>
<protein>
    <recommendedName>
        <fullName evidence="5">Putative pre-16S rRNA nuclease</fullName>
        <ecNumber evidence="5">3.1.-.-</ecNumber>
    </recommendedName>
</protein>
<dbReference type="PANTHER" id="PTHR33317:SF4">
    <property type="entry name" value="POLYNUCLEOTIDYL TRANSFERASE, RIBONUCLEASE H-LIKE SUPERFAMILY PROTEIN"/>
    <property type="match status" value="1"/>
</dbReference>
<dbReference type="InterPro" id="IPR005227">
    <property type="entry name" value="YqgF"/>
</dbReference>
<proteinExistence type="inferred from homology"/>
<comment type="caution">
    <text evidence="7">The sequence shown here is derived from an EMBL/GenBank/DDBJ whole genome shotgun (WGS) entry which is preliminary data.</text>
</comment>
<reference evidence="7 8" key="1">
    <citation type="journal article" date="2016" name="Nat. Commun.">
        <title>Thousands of microbial genomes shed light on interconnected biogeochemical processes in an aquifer system.</title>
        <authorList>
            <person name="Anantharaman K."/>
            <person name="Brown C.T."/>
            <person name="Hug L.A."/>
            <person name="Sharon I."/>
            <person name="Castelle C.J."/>
            <person name="Probst A.J."/>
            <person name="Thomas B.C."/>
            <person name="Singh A."/>
            <person name="Wilkins M.J."/>
            <person name="Karaoz U."/>
            <person name="Brodie E.L."/>
            <person name="Williams K.H."/>
            <person name="Hubbard S.S."/>
            <person name="Banfield J.F."/>
        </authorList>
    </citation>
    <scope>NUCLEOTIDE SEQUENCE [LARGE SCALE GENOMIC DNA]</scope>
</reference>
<dbReference type="Proteomes" id="UP000176420">
    <property type="component" value="Unassembled WGS sequence"/>
</dbReference>
<dbReference type="HAMAP" id="MF_00651">
    <property type="entry name" value="Nuclease_YqgF"/>
    <property type="match status" value="1"/>
</dbReference>
<dbReference type="NCBIfam" id="TIGR00250">
    <property type="entry name" value="RNAse_H_YqgF"/>
    <property type="match status" value="1"/>
</dbReference>
<evidence type="ECO:0000313" key="7">
    <source>
        <dbReference type="EMBL" id="OGY87754.1"/>
    </source>
</evidence>
<evidence type="ECO:0000256" key="5">
    <source>
        <dbReference type="HAMAP-Rule" id="MF_00651"/>
    </source>
</evidence>
<evidence type="ECO:0000313" key="8">
    <source>
        <dbReference type="Proteomes" id="UP000176420"/>
    </source>
</evidence>
<evidence type="ECO:0000256" key="3">
    <source>
        <dbReference type="ARBA" id="ARBA00022722"/>
    </source>
</evidence>
<comment type="similarity">
    <text evidence="5">Belongs to the YqgF HJR family.</text>
</comment>
<dbReference type="SUPFAM" id="SSF53098">
    <property type="entry name" value="Ribonuclease H-like"/>
    <property type="match status" value="1"/>
</dbReference>
<dbReference type="GO" id="GO:0016788">
    <property type="term" value="F:hydrolase activity, acting on ester bonds"/>
    <property type="evidence" value="ECO:0007669"/>
    <property type="project" value="UniProtKB-UniRule"/>
</dbReference>
<keyword evidence="3 5" id="KW-0540">Nuclease</keyword>
<evidence type="ECO:0000256" key="1">
    <source>
        <dbReference type="ARBA" id="ARBA00022490"/>
    </source>
</evidence>
<dbReference type="InterPro" id="IPR012337">
    <property type="entry name" value="RNaseH-like_sf"/>
</dbReference>
<dbReference type="CDD" id="cd16964">
    <property type="entry name" value="YqgF"/>
    <property type="match status" value="1"/>
</dbReference>
<feature type="domain" description="YqgF/RNase H-like" evidence="6">
    <location>
        <begin position="1"/>
        <end position="101"/>
    </location>
</feature>
<dbReference type="PANTHER" id="PTHR33317">
    <property type="entry name" value="POLYNUCLEOTIDYL TRANSFERASE, RIBONUCLEASE H-LIKE SUPERFAMILY PROTEIN"/>
    <property type="match status" value="1"/>
</dbReference>
<name>A0A1G2BF16_9BACT</name>
<comment type="function">
    <text evidence="5">Could be a nuclease involved in processing of the 5'-end of pre-16S rRNA.</text>
</comment>
<dbReference type="EMBL" id="MHKI01000006">
    <property type="protein sequence ID" value="OGY87754.1"/>
    <property type="molecule type" value="Genomic_DNA"/>
</dbReference>
<dbReference type="GO" id="GO:0004518">
    <property type="term" value="F:nuclease activity"/>
    <property type="evidence" value="ECO:0007669"/>
    <property type="project" value="UniProtKB-KW"/>
</dbReference>
<evidence type="ECO:0000256" key="2">
    <source>
        <dbReference type="ARBA" id="ARBA00022517"/>
    </source>
</evidence>
<dbReference type="EC" id="3.1.-.-" evidence="5"/>
<comment type="subcellular location">
    <subcellularLocation>
        <location evidence="5">Cytoplasm</location>
    </subcellularLocation>
</comment>
<keyword evidence="1 5" id="KW-0963">Cytoplasm</keyword>
<keyword evidence="2 5" id="KW-0690">Ribosome biogenesis</keyword>
<dbReference type="GO" id="GO:0000967">
    <property type="term" value="P:rRNA 5'-end processing"/>
    <property type="evidence" value="ECO:0007669"/>
    <property type="project" value="UniProtKB-UniRule"/>
</dbReference>